<evidence type="ECO:0000256" key="3">
    <source>
        <dbReference type="ARBA" id="ARBA00022989"/>
    </source>
</evidence>
<evidence type="ECO:0000259" key="6">
    <source>
        <dbReference type="PROSITE" id="PS50850"/>
    </source>
</evidence>
<dbReference type="InterPro" id="IPR050549">
    <property type="entry name" value="MFS_Trehalose_Transporter"/>
</dbReference>
<gene>
    <name evidence="7" type="ORF">V9T40_012751</name>
</gene>
<feature type="transmembrane region" description="Helical" evidence="5">
    <location>
        <begin position="323"/>
        <end position="342"/>
    </location>
</feature>
<dbReference type="SUPFAM" id="SSF103473">
    <property type="entry name" value="MFS general substrate transporter"/>
    <property type="match status" value="1"/>
</dbReference>
<dbReference type="Proteomes" id="UP001367676">
    <property type="component" value="Unassembled WGS sequence"/>
</dbReference>
<dbReference type="PANTHER" id="PTHR48021:SF32">
    <property type="entry name" value="FACILITATED TREHALOSE TRANSPORTER TRET1-2 HOMOLOG-LIKE PROTEIN"/>
    <property type="match status" value="1"/>
</dbReference>
<evidence type="ECO:0000256" key="5">
    <source>
        <dbReference type="SAM" id="Phobius"/>
    </source>
</evidence>
<feature type="transmembrane region" description="Helical" evidence="5">
    <location>
        <begin position="110"/>
        <end position="134"/>
    </location>
</feature>
<feature type="transmembrane region" description="Helical" evidence="5">
    <location>
        <begin position="394"/>
        <end position="412"/>
    </location>
</feature>
<feature type="transmembrane region" description="Helical" evidence="5">
    <location>
        <begin position="354"/>
        <end position="373"/>
    </location>
</feature>
<dbReference type="GO" id="GO:0016020">
    <property type="term" value="C:membrane"/>
    <property type="evidence" value="ECO:0007669"/>
    <property type="project" value="UniProtKB-SubCell"/>
</dbReference>
<feature type="transmembrane region" description="Helical" evidence="5">
    <location>
        <begin position="259"/>
        <end position="282"/>
    </location>
</feature>
<feature type="transmembrane region" description="Helical" evidence="5">
    <location>
        <begin position="424"/>
        <end position="443"/>
    </location>
</feature>
<dbReference type="PROSITE" id="PS50850">
    <property type="entry name" value="MFS"/>
    <property type="match status" value="1"/>
</dbReference>
<dbReference type="EMBL" id="JBBCAQ010000036">
    <property type="protein sequence ID" value="KAK7576465.1"/>
    <property type="molecule type" value="Genomic_DNA"/>
</dbReference>
<keyword evidence="3 5" id="KW-1133">Transmembrane helix</keyword>
<dbReference type="PROSITE" id="PS00216">
    <property type="entry name" value="SUGAR_TRANSPORT_1"/>
    <property type="match status" value="1"/>
</dbReference>
<keyword evidence="8" id="KW-1185">Reference proteome</keyword>
<protein>
    <recommendedName>
        <fullName evidence="6">Major facilitator superfamily (MFS) profile domain-containing protein</fullName>
    </recommendedName>
</protein>
<organism evidence="7 8">
    <name type="scientific">Parthenolecanium corni</name>
    <dbReference type="NCBI Taxonomy" id="536013"/>
    <lineage>
        <taxon>Eukaryota</taxon>
        <taxon>Metazoa</taxon>
        <taxon>Ecdysozoa</taxon>
        <taxon>Arthropoda</taxon>
        <taxon>Hexapoda</taxon>
        <taxon>Insecta</taxon>
        <taxon>Pterygota</taxon>
        <taxon>Neoptera</taxon>
        <taxon>Paraneoptera</taxon>
        <taxon>Hemiptera</taxon>
        <taxon>Sternorrhyncha</taxon>
        <taxon>Coccoidea</taxon>
        <taxon>Coccidae</taxon>
        <taxon>Parthenolecanium</taxon>
    </lineage>
</organism>
<comment type="caution">
    <text evidence="7">The sequence shown here is derived from an EMBL/GenBank/DDBJ whole genome shotgun (WGS) entry which is preliminary data.</text>
</comment>
<evidence type="ECO:0000313" key="7">
    <source>
        <dbReference type="EMBL" id="KAK7576465.1"/>
    </source>
</evidence>
<evidence type="ECO:0000313" key="8">
    <source>
        <dbReference type="Proteomes" id="UP001367676"/>
    </source>
</evidence>
<keyword evidence="2 5" id="KW-0812">Transmembrane</keyword>
<feature type="transmembrane region" description="Helical" evidence="5">
    <location>
        <begin position="60"/>
        <end position="81"/>
    </location>
</feature>
<dbReference type="AlphaFoldDB" id="A0AAN9Y0R0"/>
<accession>A0AAN9Y0R0</accession>
<reference evidence="7 8" key="1">
    <citation type="submission" date="2024-03" db="EMBL/GenBank/DDBJ databases">
        <title>Adaptation during the transition from Ophiocordyceps entomopathogen to insect associate is accompanied by gene loss and intensified selection.</title>
        <authorList>
            <person name="Ward C.M."/>
            <person name="Onetto C.A."/>
            <person name="Borneman A.R."/>
        </authorList>
    </citation>
    <scope>NUCLEOTIDE SEQUENCE [LARGE SCALE GENOMIC DNA]</scope>
    <source>
        <strain evidence="7">AWRI1</strain>
        <tissue evidence="7">Single Adult Female</tissue>
    </source>
</reference>
<evidence type="ECO:0000256" key="4">
    <source>
        <dbReference type="ARBA" id="ARBA00023136"/>
    </source>
</evidence>
<feature type="transmembrane region" description="Helical" evidence="5">
    <location>
        <begin position="146"/>
        <end position="165"/>
    </location>
</feature>
<dbReference type="Pfam" id="PF00083">
    <property type="entry name" value="Sugar_tr"/>
    <property type="match status" value="1"/>
</dbReference>
<dbReference type="Gene3D" id="1.20.1250.20">
    <property type="entry name" value="MFS general substrate transporter like domains"/>
    <property type="match status" value="1"/>
</dbReference>
<feature type="transmembrane region" description="Helical" evidence="5">
    <location>
        <begin position="294"/>
        <end position="316"/>
    </location>
</feature>
<name>A0AAN9Y0R0_9HEMI</name>
<comment type="subcellular location">
    <subcellularLocation>
        <location evidence="1">Membrane</location>
        <topology evidence="1">Multi-pass membrane protein</topology>
    </subcellularLocation>
</comment>
<dbReference type="InterPro" id="IPR020846">
    <property type="entry name" value="MFS_dom"/>
</dbReference>
<proteinExistence type="predicted"/>
<feature type="domain" description="Major facilitator superfamily (MFS) profile" evidence="6">
    <location>
        <begin position="1"/>
        <end position="447"/>
    </location>
</feature>
<dbReference type="InterPro" id="IPR005828">
    <property type="entry name" value="MFS_sugar_transport-like"/>
</dbReference>
<sequence length="460" mass="51373">MIRAINVRAMLNGINRQLLAGFIALLLYLQVGVGDGFSSVLLPQLQSKYSALQITDDESSWIASVFMLSMPIGSLLSGVLMDVYGRKKLFQLSYIPLFLGWAVISQADTAFTICLGRLITGFAIGMEAAVLVYIVEITESPKHRAILLSLMSPVTGFGTIISHLLGHFLFWRNAAIVLSFFSAFCCALIFVIPESPVWLLSRNDIRGAEKSLEWLQTGNQNIKDELKEIQKNKISHPKARVKEASLLKRIHVTKAWKPFLILTSFFVLQQCAGYTIVLYYAVNFYELFDTPIDGFVSSIVFTSLGFLTSVLLTCIIDKFSRKTITVISAAGVGVTCTIAAGYQYLYGNENERPVFWLPLGCMWIDVIFCCLGIKTLPWTMIGELFPREVRDFMSGLQLTVAYLILFMAVKLYPLTVSLIKIHGVLTMFSISGFATVLFAIFILPETRGKTLAEIEKYWVS</sequence>
<evidence type="ECO:0000256" key="2">
    <source>
        <dbReference type="ARBA" id="ARBA00022692"/>
    </source>
</evidence>
<dbReference type="GO" id="GO:0022857">
    <property type="term" value="F:transmembrane transporter activity"/>
    <property type="evidence" value="ECO:0007669"/>
    <property type="project" value="InterPro"/>
</dbReference>
<evidence type="ECO:0000256" key="1">
    <source>
        <dbReference type="ARBA" id="ARBA00004141"/>
    </source>
</evidence>
<keyword evidence="4 5" id="KW-0472">Membrane</keyword>
<dbReference type="PANTHER" id="PTHR48021">
    <property type="match status" value="1"/>
</dbReference>
<dbReference type="FunFam" id="1.20.1250.20:FF:000249">
    <property type="entry name" value="facilitated trehalose transporter Tret1"/>
    <property type="match status" value="1"/>
</dbReference>
<dbReference type="InterPro" id="IPR005829">
    <property type="entry name" value="Sugar_transporter_CS"/>
</dbReference>
<dbReference type="InterPro" id="IPR036259">
    <property type="entry name" value="MFS_trans_sf"/>
</dbReference>
<feature type="transmembrane region" description="Helical" evidence="5">
    <location>
        <begin position="171"/>
        <end position="192"/>
    </location>
</feature>